<feature type="compositionally biased region" description="Pro residues" evidence="1">
    <location>
        <begin position="454"/>
        <end position="464"/>
    </location>
</feature>
<dbReference type="Proteomes" id="UP000663853">
    <property type="component" value="Unassembled WGS sequence"/>
</dbReference>
<organism evidence="2 3">
    <name type="scientific">Rhizoctonia solani</name>
    <dbReference type="NCBI Taxonomy" id="456999"/>
    <lineage>
        <taxon>Eukaryota</taxon>
        <taxon>Fungi</taxon>
        <taxon>Dikarya</taxon>
        <taxon>Basidiomycota</taxon>
        <taxon>Agaricomycotina</taxon>
        <taxon>Agaricomycetes</taxon>
        <taxon>Cantharellales</taxon>
        <taxon>Ceratobasidiaceae</taxon>
        <taxon>Rhizoctonia</taxon>
    </lineage>
</organism>
<feature type="compositionally biased region" description="Low complexity" evidence="1">
    <location>
        <begin position="495"/>
        <end position="506"/>
    </location>
</feature>
<dbReference type="AlphaFoldDB" id="A0A8H3D640"/>
<feature type="compositionally biased region" description="Polar residues" evidence="1">
    <location>
        <begin position="471"/>
        <end position="490"/>
    </location>
</feature>
<evidence type="ECO:0000313" key="3">
    <source>
        <dbReference type="Proteomes" id="UP000663853"/>
    </source>
</evidence>
<reference evidence="2" key="1">
    <citation type="submission" date="2021-01" db="EMBL/GenBank/DDBJ databases">
        <authorList>
            <person name="Kaushik A."/>
        </authorList>
    </citation>
    <scope>NUCLEOTIDE SEQUENCE</scope>
    <source>
        <strain evidence="2">AG6-10EEA</strain>
    </source>
</reference>
<feature type="compositionally biased region" description="Polar residues" evidence="1">
    <location>
        <begin position="82"/>
        <end position="100"/>
    </location>
</feature>
<proteinExistence type="predicted"/>
<feature type="compositionally biased region" description="Polar residues" evidence="1">
    <location>
        <begin position="507"/>
        <end position="519"/>
    </location>
</feature>
<name>A0A8H3D640_9AGAM</name>
<sequence>MVDIRTMLPKDCHENQTLLLSHAAECLAKAAITLSEAAEAIAAAAKAFVSDTTNTVSVSLTPEVAETNTGINAIVDYESDSDSSPISDNLATPRHTNNARTGLDENDEFKSWPTGEGSMTSTDEDEYLSAQSTLQREQSCDSLAATRQSPANRTPETETTTQLPPSYRILLCDEADVLLAVCCLIRQSRKTVCYLRSSITTLDVYKALLTVVEVPVHTIKSYSSQEVERVVKGFQDDYSSVLLLPATYPPSFRVDETDSLVVHVGWPTNQELYKQQITVHRAKNNVFVAYSGDEDIYPSSSSILMLTQPWPQDAQLFKNAYTALRPLFSKKLQEIPAKTKAKAYTDWIITHGVVGPYHPPSWTPSTLVYRANLYLLDVLGYHPGNPAAHSGVQIALPEVSAGFVASQKLESAVEEGILRVKSATGLNHIPSPYAGAMPAGTITLNEGPSKPIDSPSPTPAPAPAARPKGPNITTLDSKPQLNKASSNINIPNLAPTPSRSASRTSSNTDTDGVRTSTRQGDPLVSPRVAEYLITESEPDVIPLICHLSTQPDSKNVICFVKNLSVFVLLAKMLEQLFVKPIFSVKAIGQANSRPKNVKKALHSPTGCLILCNMYENLPTALRDIQIGWTIHLGWADNSTMCRSLLSSRLLL</sequence>
<protein>
    <submittedName>
        <fullName evidence="2">Uncharacterized protein</fullName>
    </submittedName>
</protein>
<evidence type="ECO:0000256" key="1">
    <source>
        <dbReference type="SAM" id="MobiDB-lite"/>
    </source>
</evidence>
<dbReference type="EMBL" id="CAJMXA010003689">
    <property type="protein sequence ID" value="CAE6511641.1"/>
    <property type="molecule type" value="Genomic_DNA"/>
</dbReference>
<gene>
    <name evidence="2" type="ORF">RDB_LOCUS129844</name>
</gene>
<feature type="region of interest" description="Disordered" evidence="1">
    <location>
        <begin position="77"/>
        <end position="160"/>
    </location>
</feature>
<comment type="caution">
    <text evidence="2">The sequence shown here is derived from an EMBL/GenBank/DDBJ whole genome shotgun (WGS) entry which is preliminary data.</text>
</comment>
<feature type="compositionally biased region" description="Polar residues" evidence="1">
    <location>
        <begin position="129"/>
        <end position="152"/>
    </location>
</feature>
<feature type="region of interest" description="Disordered" evidence="1">
    <location>
        <begin position="437"/>
        <end position="521"/>
    </location>
</feature>
<evidence type="ECO:0000313" key="2">
    <source>
        <dbReference type="EMBL" id="CAE6511641.1"/>
    </source>
</evidence>
<accession>A0A8H3D640</accession>